<sequence>MVRFGKRLIADQVEEWSGYYINYKLMKKKVKQYAQSINGSPDDRRILFKEFSRMLDDQIEKIVMFILKQQGLFATRIDKLNEQRKALPQIYDPQQADRFREGYREIGSDLLKLLRFVNLNATGIRKIMKKFDKRFGYKFTDHYVTTRSNHPYSQIQQVFKHVGIGAVIGALSRNLVELQDNPGSFLSIYDQPSSVLKDPIIESIKKAVDKVTHTTSLIQFLGQNALILQEDPRTIEVDSTTDDDQDYHFISLLLNLANTFLYMVNTYIIVPTADEYALSLGAAATVCGIIIGSMAVAQIFSSVYFSAWSNKSYFQPLIFSSITLFFGNIMYALAYDANSIALLLIGRLLCGLGSARAVNRRYISDCVPRKQRMKASAGFVSASALGMAFGPALAGFLQLDFKIYNISINTNTMPGWVMAFSWLFYLILLSIFFKEPPRQIEYDDLPPQGDVEIGVSCSVVEEISVKEPLLGSLGRNSEENDEDEDYDDSEEAAEDSHKPATSIVSAYRLLTPSVKVQLLIYFMLKFAMEILLSSSSVISTFYFDWSTRTVALFLALLGLTVLPVNVMVGSYISNMFEERQILLVSEILLFFGILFSFNITSSYTVLQYVISALITFVSAEVLEGVNLSLLSQVMSSRLSRGTYNGGLLSTEAGTLARVAADVTITAIGYLGVSKLLNVTLIPSILICTCSVVATFLTYNSLY</sequence>
<dbReference type="EMBL" id="LFYR01000729">
    <property type="protein sequence ID" value="KMZ70231.1"/>
    <property type="molecule type" value="Genomic_DNA"/>
</dbReference>
<feature type="transmembrane region" description="Helical" evidence="7">
    <location>
        <begin position="581"/>
        <end position="599"/>
    </location>
</feature>
<feature type="transmembrane region" description="Helical" evidence="7">
    <location>
        <begin position="549"/>
        <end position="569"/>
    </location>
</feature>
<dbReference type="OMA" id="QAYYINY"/>
<keyword evidence="5 7" id="KW-0472">Membrane</keyword>
<feature type="transmembrane region" description="Helical" evidence="7">
    <location>
        <begin position="413"/>
        <end position="433"/>
    </location>
</feature>
<dbReference type="Gene3D" id="1.20.1250.20">
    <property type="entry name" value="MFS general substrate transporter like domains"/>
    <property type="match status" value="1"/>
</dbReference>
<evidence type="ECO:0000313" key="9">
    <source>
        <dbReference type="EMBL" id="KMZ70231.1"/>
    </source>
</evidence>
<dbReference type="PANTHER" id="PTHR23510">
    <property type="entry name" value="INNER MEMBRANE TRANSPORT PROTEIN YAJR"/>
    <property type="match status" value="1"/>
</dbReference>
<keyword evidence="10" id="KW-1185">Reference proteome</keyword>
<name>A0A0K9PMN9_ZOSMR</name>
<comment type="similarity">
    <text evidence="2">Belongs to the major facilitator superfamily.</text>
</comment>
<evidence type="ECO:0000256" key="7">
    <source>
        <dbReference type="SAM" id="Phobius"/>
    </source>
</evidence>
<dbReference type="Pfam" id="PF03105">
    <property type="entry name" value="SPX"/>
    <property type="match status" value="1"/>
</dbReference>
<reference evidence="10" key="1">
    <citation type="journal article" date="2016" name="Nature">
        <title>The genome of the seagrass Zostera marina reveals angiosperm adaptation to the sea.</title>
        <authorList>
            <person name="Olsen J.L."/>
            <person name="Rouze P."/>
            <person name="Verhelst B."/>
            <person name="Lin Y.-C."/>
            <person name="Bayer T."/>
            <person name="Collen J."/>
            <person name="Dattolo E."/>
            <person name="De Paoli E."/>
            <person name="Dittami S."/>
            <person name="Maumus F."/>
            <person name="Michel G."/>
            <person name="Kersting A."/>
            <person name="Lauritano C."/>
            <person name="Lohaus R."/>
            <person name="Toepel M."/>
            <person name="Tonon T."/>
            <person name="Vanneste K."/>
            <person name="Amirebrahimi M."/>
            <person name="Brakel J."/>
            <person name="Bostroem C."/>
            <person name="Chovatia M."/>
            <person name="Grimwood J."/>
            <person name="Jenkins J.W."/>
            <person name="Jueterbock A."/>
            <person name="Mraz A."/>
            <person name="Stam W.T."/>
            <person name="Tice H."/>
            <person name="Bornberg-Bauer E."/>
            <person name="Green P.J."/>
            <person name="Pearson G.A."/>
            <person name="Procaccini G."/>
            <person name="Duarte C.M."/>
            <person name="Schmutz J."/>
            <person name="Reusch T.B.H."/>
            <person name="Van de Peer Y."/>
        </authorList>
    </citation>
    <scope>NUCLEOTIDE SEQUENCE [LARGE SCALE GENOMIC DNA]</scope>
    <source>
        <strain evidence="10">cv. Finnish</strain>
    </source>
</reference>
<dbReference type="InterPro" id="IPR011701">
    <property type="entry name" value="MFS"/>
</dbReference>
<keyword evidence="3 7" id="KW-0812">Transmembrane</keyword>
<dbReference type="GO" id="GO:0016020">
    <property type="term" value="C:membrane"/>
    <property type="evidence" value="ECO:0000318"/>
    <property type="project" value="GO_Central"/>
</dbReference>
<feature type="transmembrane region" description="Helical" evidence="7">
    <location>
        <begin position="249"/>
        <end position="270"/>
    </location>
</feature>
<keyword evidence="4 7" id="KW-1133">Transmembrane helix</keyword>
<feature type="domain" description="SPX" evidence="8">
    <location>
        <begin position="2"/>
        <end position="145"/>
    </location>
</feature>
<dbReference type="OrthoDB" id="5588846at2759"/>
<feature type="compositionally biased region" description="Acidic residues" evidence="6">
    <location>
        <begin position="479"/>
        <end position="493"/>
    </location>
</feature>
<dbReference type="InterPro" id="IPR004331">
    <property type="entry name" value="SPX_dom"/>
</dbReference>
<dbReference type="AlphaFoldDB" id="A0A0K9PMN9"/>
<comment type="subcellular location">
    <subcellularLocation>
        <location evidence="1">Membrane</location>
        <topology evidence="1">Multi-pass membrane protein</topology>
    </subcellularLocation>
</comment>
<feature type="transmembrane region" description="Helical" evidence="7">
    <location>
        <begin position="518"/>
        <end position="543"/>
    </location>
</feature>
<feature type="transmembrane region" description="Helical" evidence="7">
    <location>
        <begin position="605"/>
        <end position="630"/>
    </location>
</feature>
<dbReference type="PROSITE" id="PS51382">
    <property type="entry name" value="SPX"/>
    <property type="match status" value="1"/>
</dbReference>
<dbReference type="InterPro" id="IPR036259">
    <property type="entry name" value="MFS_trans_sf"/>
</dbReference>
<dbReference type="GO" id="GO:0022857">
    <property type="term" value="F:transmembrane transporter activity"/>
    <property type="evidence" value="ECO:0000318"/>
    <property type="project" value="GO_Central"/>
</dbReference>
<evidence type="ECO:0000313" key="10">
    <source>
        <dbReference type="Proteomes" id="UP000036987"/>
    </source>
</evidence>
<organism evidence="9 10">
    <name type="scientific">Zostera marina</name>
    <name type="common">Eelgrass</name>
    <dbReference type="NCBI Taxonomy" id="29655"/>
    <lineage>
        <taxon>Eukaryota</taxon>
        <taxon>Viridiplantae</taxon>
        <taxon>Streptophyta</taxon>
        <taxon>Embryophyta</taxon>
        <taxon>Tracheophyta</taxon>
        <taxon>Spermatophyta</taxon>
        <taxon>Magnoliopsida</taxon>
        <taxon>Liliopsida</taxon>
        <taxon>Zosteraceae</taxon>
        <taxon>Zostera</taxon>
    </lineage>
</organism>
<evidence type="ECO:0000256" key="3">
    <source>
        <dbReference type="ARBA" id="ARBA00022692"/>
    </source>
</evidence>
<dbReference type="Proteomes" id="UP000036987">
    <property type="component" value="Unassembled WGS sequence"/>
</dbReference>
<feature type="transmembrane region" description="Helical" evidence="7">
    <location>
        <begin position="276"/>
        <end position="305"/>
    </location>
</feature>
<feature type="region of interest" description="Disordered" evidence="6">
    <location>
        <begin position="472"/>
        <end position="497"/>
    </location>
</feature>
<dbReference type="PANTHER" id="PTHR23510:SF65">
    <property type="entry name" value="SPX DOMAIN-CONTAINING MEMBRANE PROTEIN OS09G0521800"/>
    <property type="match status" value="1"/>
</dbReference>
<comment type="caution">
    <text evidence="9">The sequence shown here is derived from an EMBL/GenBank/DDBJ whole genome shotgun (WGS) entry which is preliminary data.</text>
</comment>
<accession>A0A0K9PMN9</accession>
<evidence type="ECO:0000256" key="2">
    <source>
        <dbReference type="ARBA" id="ARBA00008335"/>
    </source>
</evidence>
<feature type="transmembrane region" description="Helical" evidence="7">
    <location>
        <begin position="675"/>
        <end position="698"/>
    </location>
</feature>
<dbReference type="STRING" id="29655.A0A0K9PMN9"/>
<dbReference type="Pfam" id="PF07690">
    <property type="entry name" value="MFS_1"/>
    <property type="match status" value="1"/>
</dbReference>
<proteinExistence type="inferred from homology"/>
<evidence type="ECO:0000256" key="4">
    <source>
        <dbReference type="ARBA" id="ARBA00022989"/>
    </source>
</evidence>
<dbReference type="SUPFAM" id="SSF103473">
    <property type="entry name" value="MFS general substrate transporter"/>
    <property type="match status" value="1"/>
</dbReference>
<feature type="transmembrane region" description="Helical" evidence="7">
    <location>
        <begin position="379"/>
        <end position="401"/>
    </location>
</feature>
<evidence type="ECO:0000259" key="8">
    <source>
        <dbReference type="PROSITE" id="PS51382"/>
    </source>
</evidence>
<evidence type="ECO:0000256" key="6">
    <source>
        <dbReference type="SAM" id="MobiDB-lite"/>
    </source>
</evidence>
<dbReference type="CDD" id="cd14479">
    <property type="entry name" value="SPX-MFS_plant"/>
    <property type="match status" value="1"/>
</dbReference>
<evidence type="ECO:0000256" key="5">
    <source>
        <dbReference type="ARBA" id="ARBA00023136"/>
    </source>
</evidence>
<protein>
    <submittedName>
        <fullName evidence="9">SPX domain-containing membrane protein</fullName>
    </submittedName>
</protein>
<dbReference type="InterPro" id="IPR045264">
    <property type="entry name" value="SPXM_SPX_plant"/>
</dbReference>
<gene>
    <name evidence="9" type="ORF">ZOSMA_1G02070</name>
</gene>
<feature type="transmembrane region" description="Helical" evidence="7">
    <location>
        <begin position="317"/>
        <end position="334"/>
    </location>
</feature>
<evidence type="ECO:0000256" key="1">
    <source>
        <dbReference type="ARBA" id="ARBA00004141"/>
    </source>
</evidence>
<dbReference type="InterPro" id="IPR051068">
    <property type="entry name" value="MFS_Domain-Containing_Protein"/>
</dbReference>